<accession>A0ABR1WIZ0</accession>
<evidence type="ECO:0000313" key="2">
    <source>
        <dbReference type="Proteomes" id="UP001446871"/>
    </source>
</evidence>
<protein>
    <submittedName>
        <fullName evidence="1">Uncharacterized protein</fullName>
    </submittedName>
</protein>
<name>A0ABR1WIZ0_9PEZI</name>
<evidence type="ECO:0000313" key="1">
    <source>
        <dbReference type="EMBL" id="KAK8083423.1"/>
    </source>
</evidence>
<organism evidence="1 2">
    <name type="scientific">Apiospora saccharicola</name>
    <dbReference type="NCBI Taxonomy" id="335842"/>
    <lineage>
        <taxon>Eukaryota</taxon>
        <taxon>Fungi</taxon>
        <taxon>Dikarya</taxon>
        <taxon>Ascomycota</taxon>
        <taxon>Pezizomycotina</taxon>
        <taxon>Sordariomycetes</taxon>
        <taxon>Xylariomycetidae</taxon>
        <taxon>Amphisphaeriales</taxon>
        <taxon>Apiosporaceae</taxon>
        <taxon>Apiospora</taxon>
    </lineage>
</organism>
<dbReference type="EMBL" id="JAQQWM010000001">
    <property type="protein sequence ID" value="KAK8083423.1"/>
    <property type="molecule type" value="Genomic_DNA"/>
</dbReference>
<proteinExistence type="predicted"/>
<reference evidence="1 2" key="1">
    <citation type="submission" date="2023-01" db="EMBL/GenBank/DDBJ databases">
        <title>Analysis of 21 Apiospora genomes using comparative genomics revels a genus with tremendous synthesis potential of carbohydrate active enzymes and secondary metabolites.</title>
        <authorList>
            <person name="Sorensen T."/>
        </authorList>
    </citation>
    <scope>NUCLEOTIDE SEQUENCE [LARGE SCALE GENOMIC DNA]</scope>
    <source>
        <strain evidence="1 2">CBS 83171</strain>
    </source>
</reference>
<keyword evidence="2" id="KW-1185">Reference proteome</keyword>
<dbReference type="Proteomes" id="UP001446871">
    <property type="component" value="Unassembled WGS sequence"/>
</dbReference>
<comment type="caution">
    <text evidence="1">The sequence shown here is derived from an EMBL/GenBank/DDBJ whole genome shotgun (WGS) entry which is preliminary data.</text>
</comment>
<gene>
    <name evidence="1" type="ORF">PG996_002204</name>
</gene>
<sequence length="117" mass="12358">MRALNDHASQAIADGVNKVETGPPSTAAAAMAYNDIPSRLYFITLFDAALEKAVQPYLDNKYGVGQYRLSWSSDGSGTGADIEAVSQALPGMGIQGSLSLLFGPVYDCDSLLRLDAL</sequence>